<dbReference type="Pfam" id="PF01408">
    <property type="entry name" value="GFO_IDH_MocA"/>
    <property type="match status" value="1"/>
</dbReference>
<name>A0ABU9LWM4_9BACT</name>
<keyword evidence="4" id="KW-1185">Reference proteome</keyword>
<feature type="domain" description="Gfo/Idh/MocA-like oxidoreductase N-terminal" evidence="2">
    <location>
        <begin position="46"/>
        <end position="173"/>
    </location>
</feature>
<comment type="caution">
    <text evidence="3">The sequence shown here is derived from an EMBL/GenBank/DDBJ whole genome shotgun (WGS) entry which is preliminary data.</text>
</comment>
<dbReference type="InterPro" id="IPR036291">
    <property type="entry name" value="NAD(P)-bd_dom_sf"/>
</dbReference>
<gene>
    <name evidence="3" type="ORF">AAFH49_11845</name>
</gene>
<dbReference type="InterPro" id="IPR006311">
    <property type="entry name" value="TAT_signal"/>
</dbReference>
<dbReference type="Gene3D" id="3.30.360.10">
    <property type="entry name" value="Dihydrodipicolinate Reductase, domain 2"/>
    <property type="match status" value="1"/>
</dbReference>
<reference evidence="3 4" key="1">
    <citation type="journal article" date="2018" name="Arch. Microbiol.">
        <title>Hymenobacter segetis sp. nov., isolated from soil.</title>
        <authorList>
            <person name="Ten L.N."/>
            <person name="Lim S.J."/>
            <person name="Kim B.O."/>
            <person name="Kang I.K."/>
            <person name="Jung H.Y."/>
        </authorList>
    </citation>
    <scope>NUCLEOTIDE SEQUENCE [LARGE SCALE GENOMIC DNA]</scope>
    <source>
        <strain evidence="3 4">S7-3-11</strain>
    </source>
</reference>
<sequence length="456" mass="51376">MSHEEPNARRLFLKQTALASAGVLLAPSMAWSASSYKRIIGANDRVRVGVVGFSDRHRSSHLPSFLNHYKELNFDVVGVSDIWKKRREEGAATWKEKLGHDVAAYRNNEEMYDKKAVDAVFVSTADFQHALHAIEAVRAGCDVYCEKPFAETMEDNRATLKAIKASKQIVQIGSQRRSGANYHAADAYIKSGKFGDIKMVELTWNVNQPGRWRRPDLVPQLKEADTDWKRFIMNRPFEAFDARKYLEYRLFWPYSSGLPGQWMSHQIDTVHWFTGLQHPRSVVANGGIYMWKDGRKNWDTLTAVFDYGPQNDPSNGFQVTFGSRMDNGDEHPSEIYYSNGGELNLNTNTVSPRGGLTQKFAADMHMQPFLLPESSLSAVEPVIASANTGGDKLTSNHVRNWMECVRSRQQPHAPVEAGYSHSIATIMTNAAVHSGMKATFDEKTQEVMVGGKVFKY</sequence>
<dbReference type="RefSeq" id="WP_342298326.1">
    <property type="nucleotide sequence ID" value="NZ_JBCEVZ010000025.1"/>
</dbReference>
<dbReference type="Gene3D" id="3.40.50.720">
    <property type="entry name" value="NAD(P)-binding Rossmann-like Domain"/>
    <property type="match status" value="1"/>
</dbReference>
<dbReference type="EMBL" id="JBCEVZ010000025">
    <property type="protein sequence ID" value="MEL5994903.1"/>
    <property type="molecule type" value="Genomic_DNA"/>
</dbReference>
<dbReference type="PANTHER" id="PTHR43818">
    <property type="entry name" value="BCDNA.GH03377"/>
    <property type="match status" value="1"/>
</dbReference>
<dbReference type="PANTHER" id="PTHR43818:SF11">
    <property type="entry name" value="BCDNA.GH03377"/>
    <property type="match status" value="1"/>
</dbReference>
<protein>
    <submittedName>
        <fullName evidence="3">Gfo/Idh/MocA family oxidoreductase</fullName>
    </submittedName>
</protein>
<evidence type="ECO:0000313" key="3">
    <source>
        <dbReference type="EMBL" id="MEL5994903.1"/>
    </source>
</evidence>
<evidence type="ECO:0000256" key="1">
    <source>
        <dbReference type="ARBA" id="ARBA00023002"/>
    </source>
</evidence>
<evidence type="ECO:0000259" key="2">
    <source>
        <dbReference type="Pfam" id="PF01408"/>
    </source>
</evidence>
<accession>A0ABU9LWM4</accession>
<dbReference type="InterPro" id="IPR050463">
    <property type="entry name" value="Gfo/Idh/MocA_oxidrdct_glycsds"/>
</dbReference>
<proteinExistence type="predicted"/>
<dbReference type="SUPFAM" id="SSF55347">
    <property type="entry name" value="Glyceraldehyde-3-phosphate dehydrogenase-like, C-terminal domain"/>
    <property type="match status" value="1"/>
</dbReference>
<organism evidence="3 4">
    <name type="scientific">Hymenobacter segetis</name>
    <dbReference type="NCBI Taxonomy" id="2025509"/>
    <lineage>
        <taxon>Bacteria</taxon>
        <taxon>Pseudomonadati</taxon>
        <taxon>Bacteroidota</taxon>
        <taxon>Cytophagia</taxon>
        <taxon>Cytophagales</taxon>
        <taxon>Hymenobacteraceae</taxon>
        <taxon>Hymenobacter</taxon>
    </lineage>
</organism>
<dbReference type="Proteomes" id="UP001479606">
    <property type="component" value="Unassembled WGS sequence"/>
</dbReference>
<dbReference type="SUPFAM" id="SSF51735">
    <property type="entry name" value="NAD(P)-binding Rossmann-fold domains"/>
    <property type="match status" value="1"/>
</dbReference>
<dbReference type="PROSITE" id="PS51318">
    <property type="entry name" value="TAT"/>
    <property type="match status" value="1"/>
</dbReference>
<keyword evidence="1" id="KW-0560">Oxidoreductase</keyword>
<evidence type="ECO:0000313" key="4">
    <source>
        <dbReference type="Proteomes" id="UP001479606"/>
    </source>
</evidence>
<dbReference type="InterPro" id="IPR000683">
    <property type="entry name" value="Gfo/Idh/MocA-like_OxRdtase_N"/>
</dbReference>